<dbReference type="PANTHER" id="PTHR23416">
    <property type="entry name" value="SIALIC ACID SYNTHASE-RELATED"/>
    <property type="match status" value="1"/>
</dbReference>
<comment type="similarity">
    <text evidence="1">Belongs to the transferase hexapeptide repeat family.</text>
</comment>
<dbReference type="SUPFAM" id="SSF51161">
    <property type="entry name" value="Trimeric LpxA-like enzymes"/>
    <property type="match status" value="1"/>
</dbReference>
<protein>
    <submittedName>
        <fullName evidence="3">Acyltransferase</fullName>
    </submittedName>
</protein>
<evidence type="ECO:0000313" key="3">
    <source>
        <dbReference type="EMBL" id="RRK32620.1"/>
    </source>
</evidence>
<dbReference type="InterPro" id="IPR011004">
    <property type="entry name" value="Trimer_LpxA-like_sf"/>
</dbReference>
<dbReference type="InterPro" id="IPR001451">
    <property type="entry name" value="Hexapep"/>
</dbReference>
<dbReference type="InterPro" id="IPR051159">
    <property type="entry name" value="Hexapeptide_acetyltransf"/>
</dbReference>
<gene>
    <name evidence="3" type="ORF">EBB54_15600</name>
</gene>
<keyword evidence="2 3" id="KW-0808">Transferase</keyword>
<dbReference type="CDD" id="cd04647">
    <property type="entry name" value="LbH_MAT_like"/>
    <property type="match status" value="1"/>
</dbReference>
<dbReference type="Proteomes" id="UP000274920">
    <property type="component" value="Unassembled WGS sequence"/>
</dbReference>
<dbReference type="GO" id="GO:0005829">
    <property type="term" value="C:cytosol"/>
    <property type="evidence" value="ECO:0007669"/>
    <property type="project" value="TreeGrafter"/>
</dbReference>
<dbReference type="Pfam" id="PF14602">
    <property type="entry name" value="Hexapep_2"/>
    <property type="match status" value="1"/>
</dbReference>
<organism evidence="3 4">
    <name type="scientific">Schaedlerella arabinosiphila</name>
    <dbReference type="NCBI Taxonomy" id="2044587"/>
    <lineage>
        <taxon>Bacteria</taxon>
        <taxon>Bacillati</taxon>
        <taxon>Bacillota</taxon>
        <taxon>Clostridia</taxon>
        <taxon>Lachnospirales</taxon>
        <taxon>Lachnospiraceae</taxon>
        <taxon>Schaedlerella</taxon>
    </lineage>
</organism>
<comment type="caution">
    <text evidence="3">The sequence shown here is derived from an EMBL/GenBank/DDBJ whole genome shotgun (WGS) entry which is preliminary data.</text>
</comment>
<dbReference type="Gene3D" id="2.160.10.10">
    <property type="entry name" value="Hexapeptide repeat proteins"/>
    <property type="match status" value="1"/>
</dbReference>
<keyword evidence="4" id="KW-1185">Reference proteome</keyword>
<proteinExistence type="inferred from homology"/>
<dbReference type="PANTHER" id="PTHR23416:SF23">
    <property type="entry name" value="ACETYLTRANSFERASE C18B11.09C-RELATED"/>
    <property type="match status" value="1"/>
</dbReference>
<evidence type="ECO:0000313" key="4">
    <source>
        <dbReference type="Proteomes" id="UP000274920"/>
    </source>
</evidence>
<dbReference type="AlphaFoldDB" id="A0A3R8JPN1"/>
<dbReference type="GO" id="GO:0008374">
    <property type="term" value="F:O-acyltransferase activity"/>
    <property type="evidence" value="ECO:0007669"/>
    <property type="project" value="TreeGrafter"/>
</dbReference>
<sequence length="182" mass="19971">MNIVKIAIYRLLTQFLYKHRFSNIGMKTTIFSPMQLSETKSISIGSRTFIAHYAWLMGNNNVADAVTLSIGNHVQIGHFSHIVGKKNVQIEDSVLIADRVYISDCNHNYNDIARPIFQQGTNFAGDVKIGEGSWIGENVCIIGAKIGKHCVIGANAVVTHDIPDYSVAVGIPAKVIKTIKST</sequence>
<dbReference type="RefSeq" id="WP_125128079.1">
    <property type="nucleotide sequence ID" value="NZ_RHJS01000002.1"/>
</dbReference>
<name>A0A3R8JPN1_9FIRM</name>
<evidence type="ECO:0000256" key="1">
    <source>
        <dbReference type="ARBA" id="ARBA00007274"/>
    </source>
</evidence>
<reference evidence="3" key="1">
    <citation type="submission" date="2018-10" db="EMBL/GenBank/DDBJ databases">
        <title>Schaedlerella arabinophila gen. nov. sp. nov., isolated from the mouse intestinal tract and comparative analysis with the genome of the closely related altered Schaedler flora strain ASF502.</title>
        <authorList>
            <person name="Miyake S."/>
            <person name="Soh M."/>
            <person name="Seedorf H."/>
        </authorList>
    </citation>
    <scope>NUCLEOTIDE SEQUENCE [LARGE SCALE GENOMIC DNA]</scope>
    <source>
        <strain evidence="3">DSM 106076</strain>
    </source>
</reference>
<evidence type="ECO:0000256" key="2">
    <source>
        <dbReference type="ARBA" id="ARBA00022679"/>
    </source>
</evidence>
<accession>A0A3R8JPN1</accession>
<dbReference type="EMBL" id="RHJS01000002">
    <property type="protein sequence ID" value="RRK32620.1"/>
    <property type="molecule type" value="Genomic_DNA"/>
</dbReference>
<keyword evidence="3" id="KW-0012">Acyltransferase</keyword>